<keyword evidence="2" id="KW-0540">Nuclease</keyword>
<dbReference type="eggNOG" id="COG0847">
    <property type="taxonomic scope" value="Bacteria"/>
</dbReference>
<keyword evidence="2" id="KW-0269">Exonuclease</keyword>
<dbReference type="HOGENOM" id="CLU_2412308_0_0_12"/>
<evidence type="ECO:0000259" key="1">
    <source>
        <dbReference type="Pfam" id="PF00929"/>
    </source>
</evidence>
<feature type="domain" description="Exonuclease" evidence="1">
    <location>
        <begin position="13"/>
        <end position="64"/>
    </location>
</feature>
<name>F5YI54_TREPZ</name>
<dbReference type="Pfam" id="PF00929">
    <property type="entry name" value="RNase_T"/>
    <property type="match status" value="1"/>
</dbReference>
<dbReference type="STRING" id="545694.TREPR_0945"/>
<dbReference type="GO" id="GO:0004527">
    <property type="term" value="F:exonuclease activity"/>
    <property type="evidence" value="ECO:0007669"/>
    <property type="project" value="UniProtKB-KW"/>
</dbReference>
<dbReference type="GO" id="GO:0003676">
    <property type="term" value="F:nucleic acid binding"/>
    <property type="evidence" value="ECO:0007669"/>
    <property type="project" value="InterPro"/>
</dbReference>
<sequence length="92" mass="10060">MGVLRAVLEWYDLPVPQLSYFCTLALARRVWPELESHALTRLGETFGIVYEAHNALDDARTCGAIACLAAEKFGRKTLKGLIGAAGLGLREI</sequence>
<dbReference type="KEGG" id="tpi:TREPR_0945"/>
<dbReference type="Gene3D" id="3.30.420.10">
    <property type="entry name" value="Ribonuclease H-like superfamily/Ribonuclease H"/>
    <property type="match status" value="1"/>
</dbReference>
<dbReference type="InterPro" id="IPR013520">
    <property type="entry name" value="Ribonucl_H"/>
</dbReference>
<reference evidence="2 3" key="2">
    <citation type="journal article" date="2011" name="ISME J.">
        <title>RNA-seq reveals cooperative metabolic interactions between two termite-gut spirochete species in co-culture.</title>
        <authorList>
            <person name="Rosenthal A.Z."/>
            <person name="Matson E.G."/>
            <person name="Eldar A."/>
            <person name="Leadbetter J.R."/>
        </authorList>
    </citation>
    <scope>NUCLEOTIDE SEQUENCE [LARGE SCALE GENOMIC DNA]</scope>
    <source>
        <strain evidence="3">ATCC BAA-887 / DSM 12427 / ZAS-2</strain>
    </source>
</reference>
<proteinExistence type="predicted"/>
<keyword evidence="3" id="KW-1185">Reference proteome</keyword>
<dbReference type="Proteomes" id="UP000009223">
    <property type="component" value="Chromosome"/>
</dbReference>
<gene>
    <name evidence="2" type="ordered locus">TREPR_0945</name>
</gene>
<evidence type="ECO:0000313" key="2">
    <source>
        <dbReference type="EMBL" id="AEF83990.1"/>
    </source>
</evidence>
<evidence type="ECO:0000313" key="3">
    <source>
        <dbReference type="Proteomes" id="UP000009223"/>
    </source>
</evidence>
<dbReference type="AlphaFoldDB" id="F5YI54"/>
<protein>
    <submittedName>
        <fullName evidence="2">Exonuclease</fullName>
    </submittedName>
</protein>
<dbReference type="InterPro" id="IPR012337">
    <property type="entry name" value="RNaseH-like_sf"/>
</dbReference>
<dbReference type="GO" id="GO:0006259">
    <property type="term" value="P:DNA metabolic process"/>
    <property type="evidence" value="ECO:0007669"/>
    <property type="project" value="UniProtKB-ARBA"/>
</dbReference>
<dbReference type="SUPFAM" id="SSF53098">
    <property type="entry name" value="Ribonuclease H-like"/>
    <property type="match status" value="1"/>
</dbReference>
<keyword evidence="2" id="KW-0378">Hydrolase</keyword>
<reference evidence="3" key="1">
    <citation type="submission" date="2009-12" db="EMBL/GenBank/DDBJ databases">
        <title>Complete sequence of Treponema primitia strain ZAS-2.</title>
        <authorList>
            <person name="Tetu S.G."/>
            <person name="Matson E."/>
            <person name="Ren Q."/>
            <person name="Seshadri R."/>
            <person name="Elbourne L."/>
            <person name="Hassan K.A."/>
            <person name="Durkin A."/>
            <person name="Radune D."/>
            <person name="Mohamoud Y."/>
            <person name="Shay R."/>
            <person name="Jin S."/>
            <person name="Zhang X."/>
            <person name="Lucey K."/>
            <person name="Ballor N.R."/>
            <person name="Ottesen E."/>
            <person name="Rosenthal R."/>
            <person name="Allen A."/>
            <person name="Leadbetter J.R."/>
            <person name="Paulsen I.T."/>
        </authorList>
    </citation>
    <scope>NUCLEOTIDE SEQUENCE [LARGE SCALE GENOMIC DNA]</scope>
    <source>
        <strain evidence="3">ATCC BAA-887 / DSM 12427 / ZAS-2</strain>
    </source>
</reference>
<dbReference type="EMBL" id="CP001843">
    <property type="protein sequence ID" value="AEF83990.1"/>
    <property type="molecule type" value="Genomic_DNA"/>
</dbReference>
<dbReference type="InterPro" id="IPR036397">
    <property type="entry name" value="RNaseH_sf"/>
</dbReference>
<organism evidence="2 3">
    <name type="scientific">Treponema primitia (strain ATCC BAA-887 / DSM 12427 / ZAS-2)</name>
    <dbReference type="NCBI Taxonomy" id="545694"/>
    <lineage>
        <taxon>Bacteria</taxon>
        <taxon>Pseudomonadati</taxon>
        <taxon>Spirochaetota</taxon>
        <taxon>Spirochaetia</taxon>
        <taxon>Spirochaetales</taxon>
        <taxon>Treponemataceae</taxon>
        <taxon>Treponema</taxon>
    </lineage>
</organism>
<accession>F5YI54</accession>